<dbReference type="EMBL" id="WNTK01000007">
    <property type="protein sequence ID" value="KAG9480653.1"/>
    <property type="molecule type" value="Genomic_DNA"/>
</dbReference>
<keyword evidence="2" id="KW-1185">Reference proteome</keyword>
<evidence type="ECO:0000313" key="1">
    <source>
        <dbReference type="EMBL" id="KAG9480653.1"/>
    </source>
</evidence>
<comment type="caution">
    <text evidence="1">The sequence shown here is derived from an EMBL/GenBank/DDBJ whole genome shotgun (WGS) entry which is preliminary data.</text>
</comment>
<sequence>MVADIWNIKYLKWRVHTKKTYCSKETNIVYESERSGMVYYAVLLKQRLDSLLANFVRLMEVDFHYWSSKAFLEQLVQ</sequence>
<protein>
    <submittedName>
        <fullName evidence="1">Uncharacterized protein</fullName>
    </submittedName>
</protein>
<proteinExistence type="predicted"/>
<dbReference type="Proteomes" id="UP000770717">
    <property type="component" value="Unassembled WGS sequence"/>
</dbReference>
<organism evidence="1 2">
    <name type="scientific">Eleutherodactylus coqui</name>
    <name type="common">Puerto Rican coqui</name>
    <dbReference type="NCBI Taxonomy" id="57060"/>
    <lineage>
        <taxon>Eukaryota</taxon>
        <taxon>Metazoa</taxon>
        <taxon>Chordata</taxon>
        <taxon>Craniata</taxon>
        <taxon>Vertebrata</taxon>
        <taxon>Euteleostomi</taxon>
        <taxon>Amphibia</taxon>
        <taxon>Batrachia</taxon>
        <taxon>Anura</taxon>
        <taxon>Neobatrachia</taxon>
        <taxon>Hyloidea</taxon>
        <taxon>Eleutherodactylidae</taxon>
        <taxon>Eleutherodactylinae</taxon>
        <taxon>Eleutherodactylus</taxon>
        <taxon>Eleutherodactylus</taxon>
    </lineage>
</organism>
<reference evidence="1" key="1">
    <citation type="thesis" date="2020" institute="ProQuest LLC" country="789 East Eisenhower Parkway, Ann Arbor, MI, USA">
        <title>Comparative Genomics and Chromosome Evolution.</title>
        <authorList>
            <person name="Mudd A.B."/>
        </authorList>
    </citation>
    <scope>NUCLEOTIDE SEQUENCE</scope>
    <source>
        <strain evidence="1">HN-11 Male</strain>
        <tissue evidence="1">Kidney and liver</tissue>
    </source>
</reference>
<evidence type="ECO:0000313" key="2">
    <source>
        <dbReference type="Proteomes" id="UP000770717"/>
    </source>
</evidence>
<dbReference type="AlphaFoldDB" id="A0A8J6F2A2"/>
<name>A0A8J6F2A2_ELECQ</name>
<gene>
    <name evidence="1" type="ORF">GDO78_012230</name>
</gene>
<accession>A0A8J6F2A2</accession>